<feature type="compositionally biased region" description="Basic residues" evidence="1">
    <location>
        <begin position="9"/>
        <end position="34"/>
    </location>
</feature>
<evidence type="ECO:0000313" key="5">
    <source>
        <dbReference type="Proteomes" id="UP000000763"/>
    </source>
</evidence>
<dbReference type="EMBL" id="AP004878">
    <property type="protein sequence ID" value="BAD23113.1"/>
    <property type="molecule type" value="Genomic_DNA"/>
</dbReference>
<name>Q6K706_ORYSJ</name>
<reference evidence="3" key="2">
    <citation type="submission" date="2002-03" db="EMBL/GenBank/DDBJ databases">
        <title>Oryza sativa nipponbare(GA3) genomic DNA, chromosome 2, PAC clone:P0474F11.</title>
        <authorList>
            <person name="Sasaki T."/>
            <person name="Matsumoto T."/>
            <person name="Yamamoto K."/>
        </authorList>
    </citation>
    <scope>NUCLEOTIDE SEQUENCE</scope>
</reference>
<gene>
    <name evidence="4" type="ordered locus">Os02g0821100</name>
    <name evidence="2" type="ORF">OJ1119_A01.5</name>
    <name evidence="3" type="ORF">P0474F11.20</name>
</gene>
<accession>Q6K706</accession>
<reference evidence="4" key="5">
    <citation type="journal article" date="2007" name="Genome Res.">
        <title>Curated Genome Annotation of Oryza sativa ssp. japonica and Comparative Genome Analysis with Arabidopsis thaliana.</title>
        <authorList>
            <consortium name="The Rice Annotation Project (RAP)"/>
            <person name="Itoh T."/>
            <person name="Tanaka T."/>
            <person name="Barrero R.A."/>
            <person name="Yamasaki C."/>
            <person name="Fujii Y."/>
            <person name="Hilton P.B."/>
            <person name="Antonio B.A."/>
            <person name="Aono H."/>
            <person name="Apweiler R."/>
            <person name="Bruskiewich R."/>
            <person name="Bureau T."/>
            <person name="Burr F."/>
            <person name="Costa de Oliveira A."/>
            <person name="Fuks G."/>
            <person name="Habara T."/>
            <person name="Haberer G."/>
            <person name="Han B."/>
            <person name="Harada E."/>
            <person name="Hiraki A.T."/>
            <person name="Hirochika H."/>
            <person name="Hoen D."/>
            <person name="Hokari H."/>
            <person name="Hosokawa S."/>
            <person name="Hsing Y."/>
            <person name="Ikawa H."/>
            <person name="Ikeo K."/>
            <person name="Imanishi T."/>
            <person name="Ito Y."/>
            <person name="Jaiswal P."/>
            <person name="Kanno M."/>
            <person name="Kawahara Y."/>
            <person name="Kawamura T."/>
            <person name="Kawashima H."/>
            <person name="Khurana J.P."/>
            <person name="Kikuchi S."/>
            <person name="Komatsu S."/>
            <person name="Koyanagi K.O."/>
            <person name="Kubooka H."/>
            <person name="Lieberherr D."/>
            <person name="Lin Y.C."/>
            <person name="Lonsdale D."/>
            <person name="Matsumoto T."/>
            <person name="Matsuya A."/>
            <person name="McCombie W.R."/>
            <person name="Messing J."/>
            <person name="Miyao A."/>
            <person name="Mulder N."/>
            <person name="Nagamura Y."/>
            <person name="Nam J."/>
            <person name="Namiki N."/>
            <person name="Numa H."/>
            <person name="Nurimoto S."/>
            <person name="O'donovan C."/>
            <person name="Ohyanagi H."/>
            <person name="Okido T."/>
            <person name="Oota S."/>
            <person name="Osato N."/>
            <person name="Palmer L.E."/>
            <person name="Quetier F."/>
            <person name="Raghuvanshi S."/>
            <person name="Saichi N."/>
            <person name="Sakai H."/>
            <person name="Sakai Y."/>
            <person name="Sakata K."/>
            <person name="Sakurai T."/>
            <person name="Sato F."/>
            <person name="Sato Y."/>
            <person name="Schoof H."/>
            <person name="Seki M."/>
            <person name="Shibata M."/>
            <person name="Shimizu Y."/>
            <person name="Shinozaki K."/>
            <person name="Shinso Y."/>
            <person name="Singh N.K."/>
            <person name="Smith-White B."/>
            <person name="Takeda J."/>
            <person name="Tanino M."/>
            <person name="Tatusova T."/>
            <person name="Thongjuea S."/>
            <person name="Todokoro F."/>
            <person name="Tsugane M."/>
            <person name="Tyagi A.K."/>
            <person name="Vanavichit A."/>
            <person name="Wang A."/>
            <person name="Wing R.A."/>
            <person name="Yamaguchi K."/>
            <person name="Yamamoto M."/>
            <person name="Yamamoto N."/>
            <person name="Yu Y."/>
            <person name="Zhang H."/>
            <person name="Zhao Q."/>
            <person name="Higo K."/>
            <person name="Burr B."/>
            <person name="Gojobori T."/>
            <person name="Sasaki T."/>
        </authorList>
    </citation>
    <scope>NUCLEOTIDE SEQUENCE</scope>
</reference>
<dbReference type="Proteomes" id="UP000000763">
    <property type="component" value="Chromosome 2"/>
</dbReference>
<organism evidence="3 5">
    <name type="scientific">Oryza sativa subsp. japonica</name>
    <name type="common">Rice</name>
    <dbReference type="NCBI Taxonomy" id="39947"/>
    <lineage>
        <taxon>Eukaryota</taxon>
        <taxon>Viridiplantae</taxon>
        <taxon>Streptophyta</taxon>
        <taxon>Embryophyta</taxon>
        <taxon>Tracheophyta</taxon>
        <taxon>Spermatophyta</taxon>
        <taxon>Magnoliopsida</taxon>
        <taxon>Liliopsida</taxon>
        <taxon>Poales</taxon>
        <taxon>Poaceae</taxon>
        <taxon>BOP clade</taxon>
        <taxon>Oryzoideae</taxon>
        <taxon>Oryzeae</taxon>
        <taxon>Oryzinae</taxon>
        <taxon>Oryza</taxon>
        <taxon>Oryza sativa</taxon>
    </lineage>
</organism>
<protein>
    <submittedName>
        <fullName evidence="4">Os02g0821100 protein</fullName>
    </submittedName>
</protein>
<proteinExistence type="predicted"/>
<reference evidence="4 5" key="3">
    <citation type="journal article" date="2005" name="Nature">
        <title>The map-based sequence of the rice genome.</title>
        <authorList>
            <consortium name="International rice genome sequencing project (IRGSP)"/>
            <person name="Matsumoto T."/>
            <person name="Wu J."/>
            <person name="Kanamori H."/>
            <person name="Katayose Y."/>
            <person name="Fujisawa M."/>
            <person name="Namiki N."/>
            <person name="Mizuno H."/>
            <person name="Yamamoto K."/>
            <person name="Antonio B.A."/>
            <person name="Baba T."/>
            <person name="Sakata K."/>
            <person name="Nagamura Y."/>
            <person name="Aoki H."/>
            <person name="Arikawa K."/>
            <person name="Arita K."/>
            <person name="Bito T."/>
            <person name="Chiden Y."/>
            <person name="Fujitsuka N."/>
            <person name="Fukunaka R."/>
            <person name="Hamada M."/>
            <person name="Harada C."/>
            <person name="Hayashi A."/>
            <person name="Hijishita S."/>
            <person name="Honda M."/>
            <person name="Hosokawa S."/>
            <person name="Ichikawa Y."/>
            <person name="Idonuma A."/>
            <person name="Iijima M."/>
            <person name="Ikeda M."/>
            <person name="Ikeno M."/>
            <person name="Ito K."/>
            <person name="Ito S."/>
            <person name="Ito T."/>
            <person name="Ito Y."/>
            <person name="Ito Y."/>
            <person name="Iwabuchi A."/>
            <person name="Kamiya K."/>
            <person name="Karasawa W."/>
            <person name="Kurita K."/>
            <person name="Katagiri S."/>
            <person name="Kikuta A."/>
            <person name="Kobayashi H."/>
            <person name="Kobayashi N."/>
            <person name="Machita K."/>
            <person name="Maehara T."/>
            <person name="Masukawa M."/>
            <person name="Mizubayashi T."/>
            <person name="Mukai Y."/>
            <person name="Nagasaki H."/>
            <person name="Nagata Y."/>
            <person name="Naito S."/>
            <person name="Nakashima M."/>
            <person name="Nakama Y."/>
            <person name="Nakamichi Y."/>
            <person name="Nakamura M."/>
            <person name="Meguro A."/>
            <person name="Negishi M."/>
            <person name="Ohta I."/>
            <person name="Ohta T."/>
            <person name="Okamoto M."/>
            <person name="Ono N."/>
            <person name="Saji S."/>
            <person name="Sakaguchi M."/>
            <person name="Sakai K."/>
            <person name="Shibata M."/>
            <person name="Shimokawa T."/>
            <person name="Song J."/>
            <person name="Takazaki Y."/>
            <person name="Terasawa K."/>
            <person name="Tsugane M."/>
            <person name="Tsuji K."/>
            <person name="Ueda S."/>
            <person name="Waki K."/>
            <person name="Yamagata H."/>
            <person name="Yamamoto M."/>
            <person name="Yamamoto S."/>
            <person name="Yamane H."/>
            <person name="Yoshiki S."/>
            <person name="Yoshihara R."/>
            <person name="Yukawa K."/>
            <person name="Zhong H."/>
            <person name="Yano M."/>
            <person name="Yuan Q."/>
            <person name="Ouyang S."/>
            <person name="Liu J."/>
            <person name="Jones K.M."/>
            <person name="Gansberger K."/>
            <person name="Moffat K."/>
            <person name="Hill J."/>
            <person name="Bera J."/>
            <person name="Fadrosh D."/>
            <person name="Jin S."/>
            <person name="Johri S."/>
            <person name="Kim M."/>
            <person name="Overton L."/>
            <person name="Reardon M."/>
            <person name="Tsitrin T."/>
            <person name="Vuong H."/>
            <person name="Weaver B."/>
            <person name="Ciecko A."/>
            <person name="Tallon L."/>
            <person name="Jackson J."/>
            <person name="Pai G."/>
            <person name="Aken S.V."/>
            <person name="Utterback T."/>
            <person name="Reidmuller S."/>
            <person name="Feldblyum T."/>
            <person name="Hsiao J."/>
            <person name="Zismann V."/>
            <person name="Iobst S."/>
            <person name="de Vazeille A.R."/>
            <person name="Buell C.R."/>
            <person name="Ying K."/>
            <person name="Li Y."/>
            <person name="Lu T."/>
            <person name="Huang Y."/>
            <person name="Zhao Q."/>
            <person name="Feng Q."/>
            <person name="Zhang L."/>
            <person name="Zhu J."/>
            <person name="Weng Q."/>
            <person name="Mu J."/>
            <person name="Lu Y."/>
            <person name="Fan D."/>
            <person name="Liu Y."/>
            <person name="Guan J."/>
            <person name="Zhang Y."/>
            <person name="Yu S."/>
            <person name="Liu X."/>
            <person name="Zhang Y."/>
            <person name="Hong G."/>
            <person name="Han B."/>
            <person name="Choisne N."/>
            <person name="Demange N."/>
            <person name="Orjeda G."/>
            <person name="Samain S."/>
            <person name="Cattolico L."/>
            <person name="Pelletier E."/>
            <person name="Couloux A."/>
            <person name="Segurens B."/>
            <person name="Wincker P."/>
            <person name="D'Hont A."/>
            <person name="Scarpelli C."/>
            <person name="Weissenbach J."/>
            <person name="Salanoubat M."/>
            <person name="Quetier F."/>
            <person name="Yu Y."/>
            <person name="Kim H.R."/>
            <person name="Rambo T."/>
            <person name="Currie J."/>
            <person name="Collura K."/>
            <person name="Luo M."/>
            <person name="Yang T."/>
            <person name="Ammiraju J.S.S."/>
            <person name="Engler F."/>
            <person name="Soderlund C."/>
            <person name="Wing R.A."/>
            <person name="Palmer L.E."/>
            <person name="de la Bastide M."/>
            <person name="Spiegel L."/>
            <person name="Nascimento L."/>
            <person name="Zutavern T."/>
            <person name="O'Shaughnessy A."/>
            <person name="Dike S."/>
            <person name="Dedhia N."/>
            <person name="Preston R."/>
            <person name="Balija V."/>
            <person name="McCombie W.R."/>
            <person name="Chow T."/>
            <person name="Chen H."/>
            <person name="Chung M."/>
            <person name="Chen C."/>
            <person name="Shaw J."/>
            <person name="Wu H."/>
            <person name="Hsiao K."/>
            <person name="Chao Y."/>
            <person name="Chu M."/>
            <person name="Cheng C."/>
            <person name="Hour A."/>
            <person name="Lee P."/>
            <person name="Lin S."/>
            <person name="Lin Y."/>
            <person name="Liou J."/>
            <person name="Liu S."/>
            <person name="Hsing Y."/>
            <person name="Raghuvanshi S."/>
            <person name="Mohanty A."/>
            <person name="Bharti A.K."/>
            <person name="Gaur A."/>
            <person name="Gupta V."/>
            <person name="Kumar D."/>
            <person name="Ravi V."/>
            <person name="Vij S."/>
            <person name="Kapur A."/>
            <person name="Khurana P."/>
            <person name="Khurana P."/>
            <person name="Khurana J.P."/>
            <person name="Tyagi A.K."/>
            <person name="Gaikwad K."/>
            <person name="Singh A."/>
            <person name="Dalal V."/>
            <person name="Srivastava S."/>
            <person name="Dixit A."/>
            <person name="Pal A.K."/>
            <person name="Ghazi I.A."/>
            <person name="Yadav M."/>
            <person name="Pandit A."/>
            <person name="Bhargava A."/>
            <person name="Sureshbabu K."/>
            <person name="Batra K."/>
            <person name="Sharma T.R."/>
            <person name="Mohapatra T."/>
            <person name="Singh N.K."/>
            <person name="Messing J."/>
            <person name="Nelson A.B."/>
            <person name="Fuks G."/>
            <person name="Kavchok S."/>
            <person name="Keizer G."/>
            <person name="Linton E."/>
            <person name="Llaca V."/>
            <person name="Song R."/>
            <person name="Tanyolac B."/>
            <person name="Young S."/>
            <person name="Ho-Il K."/>
            <person name="Hahn J.H."/>
            <person name="Sangsakoo G."/>
            <person name="Vanavichit A."/>
            <person name="de Mattos Luiz.A.T."/>
            <person name="Zimmer P.D."/>
            <person name="Malone G."/>
            <person name="Dellagostin O."/>
            <person name="de Oliveira A.C."/>
            <person name="Bevan M."/>
            <person name="Bancroft I."/>
            <person name="Minx P."/>
            <person name="Cordum H."/>
            <person name="Wilson R."/>
            <person name="Cheng Z."/>
            <person name="Jin W."/>
            <person name="Jiang J."/>
            <person name="Leong S.A."/>
            <person name="Iwama H."/>
            <person name="Gojobori T."/>
            <person name="Itoh T."/>
            <person name="Niimura Y."/>
            <person name="Fujii Y."/>
            <person name="Habara T."/>
            <person name="Sakai H."/>
            <person name="Sato Y."/>
            <person name="Wilson G."/>
            <person name="Kumar K."/>
            <person name="McCouch S."/>
            <person name="Juretic N."/>
            <person name="Hoen D."/>
            <person name="Wright S."/>
            <person name="Bruskiewich R."/>
            <person name="Bureau T."/>
            <person name="Miyao A."/>
            <person name="Hirochika H."/>
            <person name="Nishikawa T."/>
            <person name="Kadowaki K."/>
            <person name="Sugiura M."/>
            <person name="Burr B."/>
            <person name="Sasaki T."/>
        </authorList>
    </citation>
    <scope>NUCLEOTIDE SEQUENCE [LARGE SCALE GENOMIC DNA]</scope>
    <source>
        <strain evidence="5">cv. Nipponbare</strain>
    </source>
</reference>
<reference evidence="4" key="4">
    <citation type="journal article" date="2006" name="Nucleic Acids Res.">
        <title>The Rice Annotation Project Database (RAP-DB): hub for Oryza sativa ssp. japonica genome information.</title>
        <authorList>
            <person name="Ohyanagi H."/>
            <person name="Tanaka T."/>
            <person name="Sakai H."/>
            <person name="Shigemoto Y."/>
            <person name="Yamaguchi K."/>
            <person name="Habara T."/>
            <person name="Fujii Y."/>
            <person name="Antonio B.A."/>
            <person name="Nagamura Y."/>
            <person name="Imanishi T."/>
            <person name="Ikeo K."/>
            <person name="Itoh T."/>
            <person name="Gojobori T."/>
            <person name="Sasaki T."/>
        </authorList>
    </citation>
    <scope>NUCLEOTIDE SEQUENCE</scope>
</reference>
<feature type="region of interest" description="Disordered" evidence="1">
    <location>
        <begin position="1"/>
        <end position="61"/>
    </location>
</feature>
<sequence length="61" mass="6658">MSSTSKVRIASRRSRGRAVCRSGRGRRRRTRGRARTAAAEGAALHAGDGERRPPQERVAIS</sequence>
<evidence type="ECO:0000256" key="1">
    <source>
        <dbReference type="SAM" id="MobiDB-lite"/>
    </source>
</evidence>
<dbReference type="EMBL" id="AP008208">
    <property type="protein sequence ID" value="BAF10462.1"/>
    <property type="molecule type" value="Genomic_DNA"/>
</dbReference>
<evidence type="ECO:0000313" key="4">
    <source>
        <dbReference type="EMBL" id="BAF10462.1"/>
    </source>
</evidence>
<reference evidence="4" key="8">
    <citation type="submission" date="2012-08" db="EMBL/GenBank/DDBJ databases">
        <title>Oryza sativa nipponbare(GA3) genomic DNA, chromosome 2.</title>
        <authorList>
            <consortium name="IRGSP(International Rice Genome Sequencing Project)"/>
        </authorList>
    </citation>
    <scope>NUCLEOTIDE SEQUENCE</scope>
</reference>
<reference evidence="4" key="6">
    <citation type="journal article" date="2008" name="Nucleic Acids Res.">
        <title>The Rice Annotation Project Database (RAP-DB): 2008 update.</title>
        <authorList>
            <consortium name="The Rice Annotation Project (RAP)"/>
            <person name="Tanaka T."/>
            <person name="Antonio B.A."/>
            <person name="Kikuchi S."/>
            <person name="Matsumoto T."/>
            <person name="Nagamura Y."/>
            <person name="Numa H."/>
            <person name="Sakai H."/>
            <person name="Wu J."/>
            <person name="Itoh T."/>
            <person name="Sasaki T."/>
            <person name="Aono R."/>
            <person name="Fujii Y."/>
            <person name="Habara T."/>
            <person name="Harada E."/>
            <person name="Kanno M."/>
            <person name="Kawahara Y."/>
            <person name="Kawashima H."/>
            <person name="Kubooka H."/>
            <person name="Matsuya A."/>
            <person name="Nakaoka H."/>
            <person name="Saichi N."/>
            <person name="Sanbonmatsu R."/>
            <person name="Sato Y."/>
            <person name="Shinso Y."/>
            <person name="Suzuki M."/>
            <person name="Takeda J."/>
            <person name="Tanino M."/>
            <person name="Todokoro F."/>
            <person name="Yamaguchi K."/>
            <person name="Yamamoto N."/>
            <person name="Yamasaki C."/>
            <person name="Imanishi T."/>
            <person name="Okido T."/>
            <person name="Tada M."/>
            <person name="Ikeo K."/>
            <person name="Tateno Y."/>
            <person name="Gojobori T."/>
            <person name="Lin Y.C."/>
            <person name="Wei F.J."/>
            <person name="Hsing Y.I."/>
            <person name="Zhao Q."/>
            <person name="Han B."/>
            <person name="Kramer M.R."/>
            <person name="McCombie R.W."/>
            <person name="Lonsdale D."/>
            <person name="O'Donovan C.C."/>
            <person name="Whitfield E.J."/>
            <person name="Apweiler R."/>
            <person name="Koyanagi K.O."/>
            <person name="Khurana J.P."/>
            <person name="Raghuvanshi S."/>
            <person name="Singh N.K."/>
            <person name="Tyagi A.K."/>
            <person name="Haberer G."/>
            <person name="Fujisawa M."/>
            <person name="Hosokawa S."/>
            <person name="Ito Y."/>
            <person name="Ikawa H."/>
            <person name="Shibata M."/>
            <person name="Yamamoto M."/>
            <person name="Bruskiewich R.M."/>
            <person name="Hoen D.R."/>
            <person name="Bureau TE."/>
            <person name="Namiki N."/>
            <person name="Ohyanagi H."/>
            <person name="Sakai Y."/>
            <person name="Nobushima S."/>
            <person name="Sakata K."/>
            <person name="Barrero R.A."/>
            <person name="Sato Y."/>
            <person name="Souvorov A."/>
            <person name="Smith-White B."/>
            <person name="Tatusova T."/>
            <person name="An S."/>
            <person name="An G."/>
            <person name="OOta S."/>
            <person name="Fuks G."/>
            <person name="Messing J."/>
            <person name="Christie K.R."/>
            <person name="Lieberherr D."/>
            <person name="Kim H."/>
            <person name="Zuccolo A."/>
            <person name="Wing R.A."/>
            <person name="Nobuta K."/>
            <person name="Green P.J."/>
            <person name="Lu C."/>
            <person name="Meyers BC."/>
            <person name="Chaparro C."/>
            <person name="Piegu B."/>
            <person name="Panaud O."/>
            <person name="Echeverria M."/>
        </authorList>
    </citation>
    <scope>NUCLEOTIDE SEQUENCE</scope>
</reference>
<dbReference type="EMBL" id="AP004020">
    <property type="protein sequence ID" value="BAD22881.1"/>
    <property type="molecule type" value="Genomic_DNA"/>
</dbReference>
<reference evidence="4" key="9">
    <citation type="submission" date="2012-08" db="EMBL/GenBank/DDBJ databases">
        <title>The Second Rice Annotation Project Meeting (RAP2).</title>
        <authorList>
            <consortium name="The Rice Annotation Project (RAP)"/>
        </authorList>
    </citation>
    <scope>NUCLEOTIDE SEQUENCE</scope>
</reference>
<dbReference type="KEGG" id="dosa:Os02g0821100"/>
<dbReference type="AlphaFoldDB" id="Q6K706"/>
<evidence type="ECO:0000313" key="3">
    <source>
        <dbReference type="EMBL" id="BAD23113.1"/>
    </source>
</evidence>
<reference evidence="2" key="1">
    <citation type="submission" date="2001-08" db="EMBL/GenBank/DDBJ databases">
        <title>Oryza sativa nipponbare(GA3) genomic DNA, chromosome 2, BAC clone:OJ1119_A01.</title>
        <authorList>
            <person name="Sasaki T."/>
            <person name="Matsumoto T."/>
            <person name="Yamamoto K."/>
        </authorList>
    </citation>
    <scope>NUCLEOTIDE SEQUENCE</scope>
</reference>
<reference evidence="5" key="7">
    <citation type="journal article" date="2008" name="Nucleic Acids Res.">
        <title>The rice annotation project database (RAP-DB): 2008 update.</title>
        <authorList>
            <consortium name="The rice annotation project (RAP)"/>
        </authorList>
    </citation>
    <scope>GENOME REANNOTATION</scope>
    <source>
        <strain evidence="5">cv. Nipponbare</strain>
    </source>
</reference>
<evidence type="ECO:0000313" key="2">
    <source>
        <dbReference type="EMBL" id="BAD22881.1"/>
    </source>
</evidence>